<dbReference type="Pfam" id="PF00144">
    <property type="entry name" value="Beta-lactamase"/>
    <property type="match status" value="1"/>
</dbReference>
<evidence type="ECO:0000259" key="2">
    <source>
        <dbReference type="Pfam" id="PF00144"/>
    </source>
</evidence>
<evidence type="ECO:0000313" key="3">
    <source>
        <dbReference type="EMBL" id="MBC8592204.1"/>
    </source>
</evidence>
<accession>A0A926F5C2</accession>
<dbReference type="AlphaFoldDB" id="A0A926F5C2"/>
<dbReference type="InterPro" id="IPR012338">
    <property type="entry name" value="Beta-lactam/transpept-like"/>
</dbReference>
<evidence type="ECO:0000313" key="4">
    <source>
        <dbReference type="Proteomes" id="UP000651085"/>
    </source>
</evidence>
<keyword evidence="4" id="KW-1185">Reference proteome</keyword>
<dbReference type="PANTHER" id="PTHR43283:SF11">
    <property type="entry name" value="BETA-LACTAMASE-RELATED DOMAIN-CONTAINING PROTEIN"/>
    <property type="match status" value="1"/>
</dbReference>
<name>A0A926F5C2_9BACT</name>
<organism evidence="3 4">
    <name type="scientific">Jilunia laotingensis</name>
    <dbReference type="NCBI Taxonomy" id="2763675"/>
    <lineage>
        <taxon>Bacteria</taxon>
        <taxon>Pseudomonadati</taxon>
        <taxon>Bacteroidota</taxon>
        <taxon>Bacteroidia</taxon>
        <taxon>Bacteroidales</taxon>
        <taxon>Bacteroidaceae</taxon>
        <taxon>Jilunia</taxon>
    </lineage>
</organism>
<dbReference type="Proteomes" id="UP000651085">
    <property type="component" value="Unassembled WGS sequence"/>
</dbReference>
<dbReference type="RefSeq" id="WP_262433419.1">
    <property type="nucleotide sequence ID" value="NZ_JACRTF010000001.1"/>
</dbReference>
<evidence type="ECO:0000256" key="1">
    <source>
        <dbReference type="ARBA" id="ARBA00022801"/>
    </source>
</evidence>
<dbReference type="EMBL" id="JACRTF010000001">
    <property type="protein sequence ID" value="MBC8592204.1"/>
    <property type="molecule type" value="Genomic_DNA"/>
</dbReference>
<sequence>MKKGIFLLVVLLGTLEVLVAQQVPYLLSSQEGDVVVLRNGCRTLPLPEDQSMAILSVGSEGSDQSFIARFSQYPKPVACFRLTEKTSETEWEQIVGGLQNYSRVVVSVTVDGYGMWKVSTFLNDLKLKVPIVYVFFTPYDKLRLLKGALNRAATVVLANTAREEVQRQVADVCFAKAGTQGRLPVAVHGLYHAGDGTDIVPGMQPIPQPEEHGMDGYVLQRIDSVVNEGIVAEAYPGCQLLVLKDGIPVYNRCYGTHSYEDRTVVRSTDLFDLGSVTKTTATLLAVMKLYDQGKLKLTDKVSTFLPWLRASDKKEITIRELLLHESGLLPYIRFYREAIDDNTVTGPFTQGFVDEWHHTRIGEYTYACSDFKFKKGLVSPEQTAVYTLHMAEDMWLNESFKNTIRQKIVRSEMGQKRYVYSEIGFVILQQVVEAITGQPMDEFLEKEFYTPMGLKRTLFLPLNRYPKSEVMPTVANDYLRRQDICGYVHDETAACMGGISGNAGLFSTASEVAAVYQMWLNGGEWNGQRYLNEDTVRLFTTETSAVSHRGLGFDKPDLIDAKANNCAPDVPVRVFGHTGRTGTCVWADPGEKLVYVFLSNRLCPDVWNSKLNAMKICPVIQNIIYSSIK</sequence>
<reference evidence="3" key="1">
    <citation type="submission" date="2020-08" db="EMBL/GenBank/DDBJ databases">
        <title>Genome public.</title>
        <authorList>
            <person name="Liu C."/>
            <person name="Sun Q."/>
        </authorList>
    </citation>
    <scope>NUCLEOTIDE SEQUENCE</scope>
    <source>
        <strain evidence="3">N12</strain>
    </source>
</reference>
<feature type="domain" description="Beta-lactamase-related" evidence="2">
    <location>
        <begin position="227"/>
        <end position="602"/>
    </location>
</feature>
<keyword evidence="1 3" id="KW-0378">Hydrolase</keyword>
<dbReference type="PANTHER" id="PTHR43283">
    <property type="entry name" value="BETA-LACTAMASE-RELATED"/>
    <property type="match status" value="1"/>
</dbReference>
<protein>
    <submittedName>
        <fullName evidence="3">Serine hydrolase</fullName>
    </submittedName>
</protein>
<dbReference type="InterPro" id="IPR050789">
    <property type="entry name" value="Diverse_Enzym_Activities"/>
</dbReference>
<proteinExistence type="predicted"/>
<dbReference type="Gene3D" id="3.40.710.10">
    <property type="entry name" value="DD-peptidase/beta-lactamase superfamily"/>
    <property type="match status" value="1"/>
</dbReference>
<dbReference type="SUPFAM" id="SSF56601">
    <property type="entry name" value="beta-lactamase/transpeptidase-like"/>
    <property type="match status" value="1"/>
</dbReference>
<dbReference type="InterPro" id="IPR001466">
    <property type="entry name" value="Beta-lactam-related"/>
</dbReference>
<gene>
    <name evidence="3" type="ORF">H8744_02900</name>
</gene>
<dbReference type="GO" id="GO:0016787">
    <property type="term" value="F:hydrolase activity"/>
    <property type="evidence" value="ECO:0007669"/>
    <property type="project" value="UniProtKB-KW"/>
</dbReference>
<comment type="caution">
    <text evidence="3">The sequence shown here is derived from an EMBL/GenBank/DDBJ whole genome shotgun (WGS) entry which is preliminary data.</text>
</comment>